<dbReference type="SUPFAM" id="SSF53041">
    <property type="entry name" value="Resolvase-like"/>
    <property type="match status" value="1"/>
</dbReference>
<dbReference type="Proteomes" id="UP000231333">
    <property type="component" value="Unassembled WGS sequence"/>
</dbReference>
<feature type="domain" description="Resolvase/invertase-type recombinase catalytic" evidence="3">
    <location>
        <begin position="2"/>
        <end position="154"/>
    </location>
</feature>
<dbReference type="PANTHER" id="PTHR30461">
    <property type="entry name" value="DNA-INVERTASE FROM LAMBDOID PROPHAGE"/>
    <property type="match status" value="1"/>
</dbReference>
<comment type="caution">
    <text evidence="4">The sequence shown here is derived from an EMBL/GenBank/DDBJ whole genome shotgun (WGS) entry which is preliminary data.</text>
</comment>
<dbReference type="GO" id="GO:0000150">
    <property type="term" value="F:DNA strand exchange activity"/>
    <property type="evidence" value="ECO:0007669"/>
    <property type="project" value="InterPro"/>
</dbReference>
<accession>A0A2H0QTC1</accession>
<dbReference type="InterPro" id="IPR050639">
    <property type="entry name" value="SSR_resolvase"/>
</dbReference>
<dbReference type="InterPro" id="IPR036162">
    <property type="entry name" value="Resolvase-like_N_sf"/>
</dbReference>
<dbReference type="EMBL" id="PCXL01000023">
    <property type="protein sequence ID" value="PIR37517.1"/>
    <property type="molecule type" value="Genomic_DNA"/>
</dbReference>
<dbReference type="GO" id="GO:0003677">
    <property type="term" value="F:DNA binding"/>
    <property type="evidence" value="ECO:0007669"/>
    <property type="project" value="UniProtKB-KW"/>
</dbReference>
<dbReference type="Gene3D" id="3.40.50.1390">
    <property type="entry name" value="Resolvase, N-terminal catalytic domain"/>
    <property type="match status" value="1"/>
</dbReference>
<evidence type="ECO:0000313" key="4">
    <source>
        <dbReference type="EMBL" id="PIR37517.1"/>
    </source>
</evidence>
<keyword evidence="1" id="KW-0238">DNA-binding</keyword>
<dbReference type="Pfam" id="PF00239">
    <property type="entry name" value="Resolvase"/>
    <property type="match status" value="1"/>
</dbReference>
<organism evidence="4 5">
    <name type="scientific">Candidatus Zambryskibacteria bacterium CG10_big_fil_rev_8_21_14_0_10_42_12</name>
    <dbReference type="NCBI Taxonomy" id="1975115"/>
    <lineage>
        <taxon>Bacteria</taxon>
        <taxon>Candidatus Zambryskiibacteriota</taxon>
    </lineage>
</organism>
<proteinExistence type="predicted"/>
<evidence type="ECO:0000259" key="3">
    <source>
        <dbReference type="PROSITE" id="PS51736"/>
    </source>
</evidence>
<evidence type="ECO:0000313" key="5">
    <source>
        <dbReference type="Proteomes" id="UP000231333"/>
    </source>
</evidence>
<keyword evidence="2" id="KW-0233">DNA recombination</keyword>
<reference evidence="4 5" key="1">
    <citation type="submission" date="2017-09" db="EMBL/GenBank/DDBJ databases">
        <title>Depth-based differentiation of microbial function through sediment-hosted aquifers and enrichment of novel symbionts in the deep terrestrial subsurface.</title>
        <authorList>
            <person name="Probst A.J."/>
            <person name="Ladd B."/>
            <person name="Jarett J.K."/>
            <person name="Geller-Mcgrath D.E."/>
            <person name="Sieber C.M."/>
            <person name="Emerson J.B."/>
            <person name="Anantharaman K."/>
            <person name="Thomas B.C."/>
            <person name="Malmstrom R."/>
            <person name="Stieglmeier M."/>
            <person name="Klingl A."/>
            <person name="Woyke T."/>
            <person name="Ryan C.M."/>
            <person name="Banfield J.F."/>
        </authorList>
    </citation>
    <scope>NUCLEOTIDE SEQUENCE [LARGE SCALE GENOMIC DNA]</scope>
    <source>
        <strain evidence="4">CG10_big_fil_rev_8_21_14_0_10_42_12</strain>
    </source>
</reference>
<dbReference type="AlphaFoldDB" id="A0A2H0QTC1"/>
<protein>
    <recommendedName>
        <fullName evidence="3">Resolvase/invertase-type recombinase catalytic domain-containing protein</fullName>
    </recommendedName>
</protein>
<evidence type="ECO:0000256" key="2">
    <source>
        <dbReference type="ARBA" id="ARBA00023172"/>
    </source>
</evidence>
<dbReference type="InterPro" id="IPR006119">
    <property type="entry name" value="Resolv_N"/>
</dbReference>
<dbReference type="PROSITE" id="PS51736">
    <property type="entry name" value="RECOMBINASES_3"/>
    <property type="match status" value="1"/>
</dbReference>
<dbReference type="SMART" id="SM00857">
    <property type="entry name" value="Resolvase"/>
    <property type="match status" value="1"/>
</dbReference>
<evidence type="ECO:0000256" key="1">
    <source>
        <dbReference type="ARBA" id="ARBA00023125"/>
    </source>
</evidence>
<name>A0A2H0QTC1_9BACT</name>
<gene>
    <name evidence="4" type="ORF">COV34_03250</name>
</gene>
<dbReference type="CDD" id="cd00338">
    <property type="entry name" value="Ser_Recombinase"/>
    <property type="match status" value="1"/>
</dbReference>
<dbReference type="PANTHER" id="PTHR30461:SF2">
    <property type="entry name" value="SERINE RECOMBINASE PINE-RELATED"/>
    <property type="match status" value="1"/>
</dbReference>
<sequence>MKAIIIARVSTEEQKEAGNSLPAQKTRLKNYCQRKDLTIIKEFSFDESAYKTKRNDFDKIVDFVNQQKEKIVVCLDKVDRLSRNIFDKRVSELYEKALKDEIELHFVSDNQVINSQISATEKFQFSISLGLAKYYSDAISDNVKRVQEQKLRDGVYPSKATFSYDNTELESGKKWIEINLSNALMVRPEPCHKFELILLLPYLLVNQTTA</sequence>